<dbReference type="EMBL" id="CYKH01001909">
    <property type="protein sequence ID" value="CUG91353.1"/>
    <property type="molecule type" value="Genomic_DNA"/>
</dbReference>
<feature type="compositionally biased region" description="Basic residues" evidence="1">
    <location>
        <begin position="159"/>
        <end position="169"/>
    </location>
</feature>
<organism evidence="2 3">
    <name type="scientific">Bodo saltans</name>
    <name type="common">Flagellated protozoan</name>
    <dbReference type="NCBI Taxonomy" id="75058"/>
    <lineage>
        <taxon>Eukaryota</taxon>
        <taxon>Discoba</taxon>
        <taxon>Euglenozoa</taxon>
        <taxon>Kinetoplastea</taxon>
        <taxon>Metakinetoplastina</taxon>
        <taxon>Eubodonida</taxon>
        <taxon>Bodonidae</taxon>
        <taxon>Bodo</taxon>
    </lineage>
</organism>
<feature type="region of interest" description="Disordered" evidence="1">
    <location>
        <begin position="842"/>
        <end position="871"/>
    </location>
</feature>
<feature type="compositionally biased region" description="Polar residues" evidence="1">
    <location>
        <begin position="853"/>
        <end position="867"/>
    </location>
</feature>
<feature type="compositionally biased region" description="Basic and acidic residues" evidence="1">
    <location>
        <begin position="170"/>
        <end position="184"/>
    </location>
</feature>
<sequence>MGGGSSKYASTFNDAVDVGAVIPRYDEFQRIPSSTPSGEELLPFHFIPFDDRVSTRVYQKHVESARSELKALCTSVATSDTDGGAADSEVWQRITRLIILLGLERTVLPAGDLSSGEDSSEGGSSSDNEDGAAPQNEEQRIEKSLAKIRFSLEGYSAKKEKKKKTKEKKKSGPNDATDKKEEMASTHVSSKQSRGSTNSSRATAATPSSHRGTVILLLDCARIAVLRSQAQDGNAWECLGSTLWYIERRRQVNELIAGAASAAAAAALDANNASRQQHSPPPAAVRCQIYEDVVGASECFEKAWMERGVESAEDSIVHLEAMRLLNAVSGAGSGTTAQVAKTLRANVSGAGAGSHVFALLWKSQLEEVMAKVVESLSKRRNNAALWFVLSRLLYFLSPPQQHHQRRNRRQLVDTAARSEEGSGAGGAAVQYASGRSSRASSAEGLRSATARASASPSPLSVADALPPFTATVRNELFKDHPEVVDWIESLGNAIECDPRDFVLWFRLIVNQWPVIGFPSGGSSPTHNNVQWQELFGKHHHDSSDLFFSDGSSLPVISIGAERAIPLNVAVARALRQHHLHRSNPSLEYSEFSRIRGFIAPHQFQNMHVSLLAALAALAERTIRTNSVGLEATVVSYRELLLLSIKTPSEVADLPPNAMSTKQQNDQEAAMGKYIEQLFHTSVVLEKDVDHVQHVQLLSTATMDEPCDVWLRGDMDTIVEMLRHFPRRPLLWRYLATLLANQDAPRYKRYWGGVAESLGKARATEEVTQEEKREENDQRQNVETSKSKRFMVGGRRVQFSALSDQPSNEQGLQLEASAVASIPKQFSNHRQRSKLTLNAAVKPDDQQHEHHQALVQNGSAKPQSNDDTANGDGGAVRFFWTPITVIVTLPVDDDDRDVTSPLALRKVSVSATDCLLTSLSLNPADPLGWYSLAQQLRRYDVPMPNERSAPPVRTVTSEHFGILNEGTCLIKALSLLLAREDHEEMSTPTRPVESPEEVGLTAEGDSPQVTRAETSQERAHLHDKDATTHLDASAAKVKKVFTTLMLAIAFRLTQLFPLPLSSPISSSVLPSATIPTDAQDHVGWYRIWCQTISKRLTSPSESFMRAYFNTKVFQCFVREFKVGIIKEEKTTQNWHKNVRTLIQTIASDLFPQSSSSTPTIMWSSSVAFVVALLFQCFESLQSALASQAEANTQPHSLNLNRALLSDVVQEFVRKSVDAASSVAAGKSLSASALILQSHLSHALPAMDALLGQFARGEGRDRSTWWTTFFENYKQRWLPGLLQCVAADSTNDEKHATTPSPVVVTAAVLVTGCFFQFVAANNPMNVFSSLLEERGTALWKAYTKFGTKQNADAEVTFESVVSILVRVTTTSAPDSTEKMFLAPYPQLRDITTVVLPTSRVLQQLFSRTLQPFPSVSSDSNIVDQALVLLQASVGVKDSVETPFVGDLAWSLVCASVHIAIQHAPLPQRNTLNQITDLLSLSTPAQPQLQTIWFASGWTVDSLYLVGYMAGRYLNIPLVVDVIRALRTREEPNRNLLPSKTLETFTFQVCALAGEVFSLDACDDNDDRECTSTATSPANLVHWVTIVDAMCKIINQLVLFDEPATPYNNQQRLVTTRETFELRDDFKDELVSLVLFISESSREQSAPLKCLTLSLDVYCVIAWFLALEECHPVSSTSLQVNTLIARIGKTVSALNSRALHHCIAVLRGGCDLREIDTPLYCWSLLSLFEKSGSLVVAISSTEFSAFDFLASVYQTFQVLGAQRFGLSLWKKASAQKLSFCKQPSGRVLEDVWREIVHSMPAEIVKKQEAAALYSPTTRPTITQLLAFIDSYS</sequence>
<evidence type="ECO:0000313" key="3">
    <source>
        <dbReference type="Proteomes" id="UP000051952"/>
    </source>
</evidence>
<feature type="compositionally biased region" description="Basic and acidic residues" evidence="1">
    <location>
        <begin position="1013"/>
        <end position="1026"/>
    </location>
</feature>
<proteinExistence type="predicted"/>
<evidence type="ECO:0000313" key="2">
    <source>
        <dbReference type="EMBL" id="CUG91353.1"/>
    </source>
</evidence>
<feature type="compositionally biased region" description="Basic and acidic residues" evidence="1">
    <location>
        <begin position="764"/>
        <end position="779"/>
    </location>
</feature>
<feature type="compositionally biased region" description="Low complexity" evidence="1">
    <location>
        <begin position="111"/>
        <end position="126"/>
    </location>
</feature>
<feature type="compositionally biased region" description="Basic and acidic residues" evidence="1">
    <location>
        <begin position="842"/>
        <end position="851"/>
    </location>
</feature>
<accession>A0A0S4JMA1</accession>
<name>A0A0S4JMA1_BODSA</name>
<feature type="region of interest" description="Disordered" evidence="1">
    <location>
        <begin position="404"/>
        <end position="430"/>
    </location>
</feature>
<gene>
    <name evidence="2" type="ORF">BSAL_31465</name>
</gene>
<dbReference type="Proteomes" id="UP000051952">
    <property type="component" value="Unassembled WGS sequence"/>
</dbReference>
<evidence type="ECO:0000256" key="1">
    <source>
        <dbReference type="SAM" id="MobiDB-lite"/>
    </source>
</evidence>
<feature type="region of interest" description="Disordered" evidence="1">
    <location>
        <begin position="157"/>
        <end position="208"/>
    </location>
</feature>
<protein>
    <submittedName>
        <fullName evidence="2">Uncharacterized protein</fullName>
    </submittedName>
</protein>
<keyword evidence="3" id="KW-1185">Reference proteome</keyword>
<feature type="region of interest" description="Disordered" evidence="1">
    <location>
        <begin position="764"/>
        <end position="786"/>
    </location>
</feature>
<feature type="compositionally biased region" description="Polar residues" evidence="1">
    <location>
        <begin position="186"/>
        <end position="208"/>
    </location>
</feature>
<feature type="region of interest" description="Disordered" evidence="1">
    <location>
        <begin position="110"/>
        <end position="139"/>
    </location>
</feature>
<feature type="region of interest" description="Disordered" evidence="1">
    <location>
        <begin position="980"/>
        <end position="1026"/>
    </location>
</feature>
<reference evidence="3" key="1">
    <citation type="submission" date="2015-09" db="EMBL/GenBank/DDBJ databases">
        <authorList>
            <consortium name="Pathogen Informatics"/>
        </authorList>
    </citation>
    <scope>NUCLEOTIDE SEQUENCE [LARGE SCALE GENOMIC DNA]</scope>
    <source>
        <strain evidence="3">Lake Konstanz</strain>
    </source>
</reference>
<dbReference type="VEuPathDB" id="TriTrypDB:BSAL_31465"/>